<dbReference type="InterPro" id="IPR029063">
    <property type="entry name" value="SAM-dependent_MTases_sf"/>
</dbReference>
<organism evidence="1 2">
    <name type="scientific">Lysobacter enzymogenes</name>
    <dbReference type="NCBI Taxonomy" id="69"/>
    <lineage>
        <taxon>Bacteria</taxon>
        <taxon>Pseudomonadati</taxon>
        <taxon>Pseudomonadota</taxon>
        <taxon>Gammaproteobacteria</taxon>
        <taxon>Lysobacterales</taxon>
        <taxon>Lysobacteraceae</taxon>
        <taxon>Lysobacter</taxon>
    </lineage>
</organism>
<evidence type="ECO:0008006" key="3">
    <source>
        <dbReference type="Google" id="ProtNLM"/>
    </source>
</evidence>
<dbReference type="Pfam" id="PF13489">
    <property type="entry name" value="Methyltransf_23"/>
    <property type="match status" value="1"/>
</dbReference>
<dbReference type="Proteomes" id="UP000218824">
    <property type="component" value="Chromosome"/>
</dbReference>
<dbReference type="KEGG" id="lem:LEN_0885"/>
<dbReference type="GeneID" id="83062778"/>
<name>A0AAU9ANI7_LYSEN</name>
<accession>A0AAU9ANI7</accession>
<dbReference type="AlphaFoldDB" id="A0AAU9ANI7"/>
<gene>
    <name evidence="1" type="ORF">LEN_0885</name>
</gene>
<reference evidence="1 2" key="1">
    <citation type="journal article" date="2017" name="DNA Res.">
        <title>Complete genome sequence and expression profile of the commercial lytic enzyme producer Lysobacter enzymogenes M497-1.</title>
        <authorList>
            <person name="Takami H."/>
            <person name="Toyoda A."/>
            <person name="Uchiyama I."/>
            <person name="Itoh T."/>
            <person name="Takaki Y."/>
            <person name="Arai W."/>
            <person name="Nishi S."/>
            <person name="Kawai M."/>
            <person name="Shinya K."/>
            <person name="Ikeda H."/>
        </authorList>
    </citation>
    <scope>NUCLEOTIDE SEQUENCE [LARGE SCALE GENOMIC DNA]</scope>
    <source>
        <strain evidence="1 2">M497-1</strain>
    </source>
</reference>
<protein>
    <recommendedName>
        <fullName evidence="3">Methyltransferase type 11 domain-containing protein</fullName>
    </recommendedName>
</protein>
<dbReference type="EMBL" id="AP014940">
    <property type="protein sequence ID" value="BAV96372.1"/>
    <property type="molecule type" value="Genomic_DNA"/>
</dbReference>
<dbReference type="CDD" id="cd02440">
    <property type="entry name" value="AdoMet_MTases"/>
    <property type="match status" value="1"/>
</dbReference>
<proteinExistence type="predicted"/>
<evidence type="ECO:0000313" key="1">
    <source>
        <dbReference type="EMBL" id="BAV96372.1"/>
    </source>
</evidence>
<dbReference type="SUPFAM" id="SSF53335">
    <property type="entry name" value="S-adenosyl-L-methionine-dependent methyltransferases"/>
    <property type="match status" value="1"/>
</dbReference>
<sequence>MNSIVDHAIDHHLFYMHRARQIMIRRLLPPADRILDLGGANSPLYCMGYTHAFSHLVMVDLPPDERHEYYRDVQVESPSGSVLIHYGDMTELDAFESESFDLVWSGQSIEHVPVEAARRMCAGAMRVLRPGGRFCLDTPNRTLTYIHTRDWHGGFIHPDHKYEYRAPELRELVEQAGFEVLSEVGICEMPETVRTNNFHYSDFVLGNVLTDRVDEAYLLYLDCRKPG</sequence>
<dbReference type="Gene3D" id="3.40.50.150">
    <property type="entry name" value="Vaccinia Virus protein VP39"/>
    <property type="match status" value="1"/>
</dbReference>
<dbReference type="RefSeq" id="WP_172437139.1">
    <property type="nucleotide sequence ID" value="NZ_AP014940.1"/>
</dbReference>
<evidence type="ECO:0000313" key="2">
    <source>
        <dbReference type="Proteomes" id="UP000218824"/>
    </source>
</evidence>